<feature type="transmembrane region" description="Helical" evidence="5">
    <location>
        <begin position="43"/>
        <end position="65"/>
    </location>
</feature>
<keyword evidence="4 5" id="KW-0472">Membrane</keyword>
<dbReference type="Pfam" id="PF09685">
    <property type="entry name" value="MamF_MmsF"/>
    <property type="match status" value="1"/>
</dbReference>
<keyword evidence="3 5" id="KW-1133">Transmembrane helix</keyword>
<dbReference type="GO" id="GO:0016020">
    <property type="term" value="C:membrane"/>
    <property type="evidence" value="ECO:0007669"/>
    <property type="project" value="UniProtKB-SubCell"/>
</dbReference>
<evidence type="ECO:0000256" key="5">
    <source>
        <dbReference type="SAM" id="Phobius"/>
    </source>
</evidence>
<keyword evidence="2 5" id="KW-0812">Transmembrane</keyword>
<dbReference type="PANTHER" id="PTHR36460">
    <property type="entry name" value="UPF0132 DOMAIN PROTEIN (AFU_ORTHOLOGUE AFUA_3G10255)"/>
    <property type="match status" value="1"/>
</dbReference>
<comment type="subcellular location">
    <subcellularLocation>
        <location evidence="1">Membrane</location>
        <topology evidence="1">Multi-pass membrane protein</topology>
    </subcellularLocation>
</comment>
<dbReference type="Proteomes" id="UP000199259">
    <property type="component" value="Unassembled WGS sequence"/>
</dbReference>
<dbReference type="OrthoDB" id="329551at2157"/>
<comment type="caution">
    <text evidence="6">The sequence shown here is derived from an EMBL/GenBank/DDBJ whole genome shotgun (WGS) entry which is preliminary data.</text>
</comment>
<evidence type="ECO:0000313" key="6">
    <source>
        <dbReference type="EMBL" id="SDG35905.1"/>
    </source>
</evidence>
<gene>
    <name evidence="6" type="ORF">SAMN04488589_2810</name>
</gene>
<proteinExistence type="predicted"/>
<dbReference type="RefSeq" id="WP_091711069.1">
    <property type="nucleotide sequence ID" value="NZ_FNCA01000013.1"/>
</dbReference>
<reference evidence="6 7" key="1">
    <citation type="submission" date="2016-10" db="EMBL/GenBank/DDBJ databases">
        <authorList>
            <person name="Varghese N."/>
            <person name="Submissions S."/>
        </authorList>
    </citation>
    <scope>NUCLEOTIDE SEQUENCE [LARGE SCALE GENOMIC DNA]</scope>
    <source>
        <strain evidence="6 7">PL 12/M</strain>
    </source>
</reference>
<dbReference type="PANTHER" id="PTHR36460:SF1">
    <property type="entry name" value="UPF0132 DOMAIN PROTEIN (AFU_ORTHOLOGUE AFUA_3G10255)"/>
    <property type="match status" value="1"/>
</dbReference>
<sequence>MSETNLGVSENIAGVLAYLFGLVSGILILVIEKENTFARFHAAQSSVLCIATIVLSIFIMIVGWIPIIGWLIALLSIFVYLAIFVLWLFLMFKAFSGEMYRLPVLADYADQLEGMF</sequence>
<evidence type="ECO:0000256" key="4">
    <source>
        <dbReference type="ARBA" id="ARBA00023136"/>
    </source>
</evidence>
<name>A0A7Z7B3V6_9EURY</name>
<feature type="transmembrane region" description="Helical" evidence="5">
    <location>
        <begin position="12"/>
        <end position="31"/>
    </location>
</feature>
<evidence type="ECO:0000256" key="2">
    <source>
        <dbReference type="ARBA" id="ARBA00022692"/>
    </source>
</evidence>
<feature type="transmembrane region" description="Helical" evidence="5">
    <location>
        <begin position="71"/>
        <end position="92"/>
    </location>
</feature>
<protein>
    <submittedName>
        <fullName evidence="6">Uncharacterized membrane protein</fullName>
    </submittedName>
</protein>
<dbReference type="AlphaFoldDB" id="A0A7Z7B3V6"/>
<keyword evidence="7" id="KW-1185">Reference proteome</keyword>
<dbReference type="EMBL" id="FNCA01000013">
    <property type="protein sequence ID" value="SDG35905.1"/>
    <property type="molecule type" value="Genomic_DNA"/>
</dbReference>
<dbReference type="InterPro" id="IPR019109">
    <property type="entry name" value="MamF_MmsF"/>
</dbReference>
<evidence type="ECO:0000313" key="7">
    <source>
        <dbReference type="Proteomes" id="UP000199259"/>
    </source>
</evidence>
<organism evidence="6 7">
    <name type="scientific">Methanolobus vulcani</name>
    <dbReference type="NCBI Taxonomy" id="38026"/>
    <lineage>
        <taxon>Archaea</taxon>
        <taxon>Methanobacteriati</taxon>
        <taxon>Methanobacteriota</taxon>
        <taxon>Stenosarchaea group</taxon>
        <taxon>Methanomicrobia</taxon>
        <taxon>Methanosarcinales</taxon>
        <taxon>Methanosarcinaceae</taxon>
        <taxon>Methanolobus</taxon>
    </lineage>
</organism>
<evidence type="ECO:0000256" key="1">
    <source>
        <dbReference type="ARBA" id="ARBA00004141"/>
    </source>
</evidence>
<accession>A0A7Z7B3V6</accession>
<evidence type="ECO:0000256" key="3">
    <source>
        <dbReference type="ARBA" id="ARBA00022989"/>
    </source>
</evidence>